<dbReference type="AlphaFoldDB" id="A0A2S8GC77"/>
<comment type="caution">
    <text evidence="1">The sequence shown here is derived from an EMBL/GenBank/DDBJ whole genome shotgun (WGS) entry which is preliminary data.</text>
</comment>
<dbReference type="Proteomes" id="UP000237819">
    <property type="component" value="Unassembled WGS sequence"/>
</dbReference>
<sequence>MGNEVFQEIDFASAITSRNGLAPGYFETKIDVVARIKSKGFTREPAVWIAKLDEGRRVLFFRVIPCTKYIQIALQWQAAINQVFLSNRLESKDRRRLGLALNVLPIWVEPTDMNALMVRLAVAVSKS</sequence>
<evidence type="ECO:0000313" key="2">
    <source>
        <dbReference type="Proteomes" id="UP000237819"/>
    </source>
</evidence>
<protein>
    <submittedName>
        <fullName evidence="1">Uncharacterized protein</fullName>
    </submittedName>
</protein>
<dbReference type="EMBL" id="PUHZ01000025">
    <property type="protein sequence ID" value="PQO42023.1"/>
    <property type="molecule type" value="Genomic_DNA"/>
</dbReference>
<name>A0A2S8GC77_9BACT</name>
<gene>
    <name evidence="1" type="ORF">C5Y93_27070</name>
</gene>
<accession>A0A2S8GC77</accession>
<organism evidence="1 2">
    <name type="scientific">Blastopirellula marina</name>
    <dbReference type="NCBI Taxonomy" id="124"/>
    <lineage>
        <taxon>Bacteria</taxon>
        <taxon>Pseudomonadati</taxon>
        <taxon>Planctomycetota</taxon>
        <taxon>Planctomycetia</taxon>
        <taxon>Pirellulales</taxon>
        <taxon>Pirellulaceae</taxon>
        <taxon>Blastopirellula</taxon>
    </lineage>
</organism>
<reference evidence="1 2" key="1">
    <citation type="submission" date="2018-02" db="EMBL/GenBank/DDBJ databases">
        <title>Comparative genomes isolates from brazilian mangrove.</title>
        <authorList>
            <person name="Araujo J.E."/>
            <person name="Taketani R.G."/>
            <person name="Silva M.C.P."/>
            <person name="Loureco M.V."/>
            <person name="Andreote F.D."/>
        </authorList>
    </citation>
    <scope>NUCLEOTIDE SEQUENCE [LARGE SCALE GENOMIC DNA]</scope>
    <source>
        <strain evidence="1 2">Nap-Phe MGV</strain>
    </source>
</reference>
<evidence type="ECO:0000313" key="1">
    <source>
        <dbReference type="EMBL" id="PQO42023.1"/>
    </source>
</evidence>
<proteinExistence type="predicted"/>